<dbReference type="OrthoDB" id="9808822at2"/>
<name>A0A0U2MWN8_9BACL</name>
<evidence type="ECO:0000259" key="6">
    <source>
        <dbReference type="SMART" id="SM00833"/>
    </source>
</evidence>
<dbReference type="Gene3D" id="3.40.50.300">
    <property type="entry name" value="P-loop containing nucleotide triphosphate hydrolases"/>
    <property type="match status" value="1"/>
</dbReference>
<evidence type="ECO:0000313" key="8">
    <source>
        <dbReference type="Proteomes" id="UP000061660"/>
    </source>
</evidence>
<accession>A0A0U2MWN8</accession>
<dbReference type="GO" id="GO:0016787">
    <property type="term" value="F:hydrolase activity"/>
    <property type="evidence" value="ECO:0007669"/>
    <property type="project" value="UniProtKB-KW"/>
</dbReference>
<dbReference type="InterPro" id="IPR036627">
    <property type="entry name" value="CobW-likC_sf"/>
</dbReference>
<dbReference type="EMBL" id="CP013652">
    <property type="protein sequence ID" value="ALS22351.1"/>
    <property type="molecule type" value="Genomic_DNA"/>
</dbReference>
<comment type="catalytic activity">
    <reaction evidence="5">
        <text>GTP + H2O = GDP + phosphate + H(+)</text>
        <dbReference type="Rhea" id="RHEA:19669"/>
        <dbReference type="ChEBI" id="CHEBI:15377"/>
        <dbReference type="ChEBI" id="CHEBI:15378"/>
        <dbReference type="ChEBI" id="CHEBI:37565"/>
        <dbReference type="ChEBI" id="CHEBI:43474"/>
        <dbReference type="ChEBI" id="CHEBI:58189"/>
    </reaction>
    <physiologicalReaction direction="left-to-right" evidence="5">
        <dbReference type="Rhea" id="RHEA:19670"/>
    </physiologicalReaction>
</comment>
<protein>
    <submittedName>
        <fullName evidence="7">Cobalamin biosynthesis protein</fullName>
    </submittedName>
</protein>
<evidence type="ECO:0000256" key="5">
    <source>
        <dbReference type="ARBA" id="ARBA00049117"/>
    </source>
</evidence>
<evidence type="ECO:0000256" key="1">
    <source>
        <dbReference type="ARBA" id="ARBA00022741"/>
    </source>
</evidence>
<dbReference type="STRING" id="162209.IJ22_19770"/>
<dbReference type="SUPFAM" id="SSF52540">
    <property type="entry name" value="P-loop containing nucleoside triphosphate hydrolases"/>
    <property type="match status" value="1"/>
</dbReference>
<dbReference type="SMART" id="SM00833">
    <property type="entry name" value="CobW_C"/>
    <property type="match status" value="1"/>
</dbReference>
<dbReference type="InterPro" id="IPR003495">
    <property type="entry name" value="CobW/HypB/UreG_nucleotide-bd"/>
</dbReference>
<proteinExistence type="inferred from homology"/>
<keyword evidence="2" id="KW-0378">Hydrolase</keyword>
<evidence type="ECO:0000313" key="7">
    <source>
        <dbReference type="EMBL" id="ALS22351.1"/>
    </source>
</evidence>
<dbReference type="Pfam" id="PF02492">
    <property type="entry name" value="cobW"/>
    <property type="match status" value="1"/>
</dbReference>
<evidence type="ECO:0000256" key="2">
    <source>
        <dbReference type="ARBA" id="ARBA00022801"/>
    </source>
</evidence>
<sequence>MKQPVSVHILTGFLGSGKTTLLTRALDYFKLNGKKPAVLMNELGDVNLDGMMVDEEVPMTEMLGGCICCTIRGDLGMELKQLIQDHKPDVVFVESTGAANPMEMLDGITDASMLTEVALQSVITVVDAAQLAERSINPAGRTYRLMADQIRCATRVILNKTDLIPPSELLRLEAVIRELNPVAPIIPTVRCEMDLTVLDHPDGGVKDRYKETQACRCEEDHGHDRHDTVCGHEGSPPHHHSHDHVMVYTHYFTRPIDSERFEELVGRLPRNIYRGKGVLWFTDTASPFLFQYAYREMDFIKIAPKENVPNVAVFIGEHFDKTALAEQLTALENR</sequence>
<dbReference type="PATRIC" id="fig|162209.4.peg.2093"/>
<keyword evidence="1" id="KW-0547">Nucleotide-binding</keyword>
<dbReference type="Proteomes" id="UP000061660">
    <property type="component" value="Chromosome"/>
</dbReference>
<organism evidence="7 8">
    <name type="scientific">Paenibacillus naphthalenovorans</name>
    <dbReference type="NCBI Taxonomy" id="162209"/>
    <lineage>
        <taxon>Bacteria</taxon>
        <taxon>Bacillati</taxon>
        <taxon>Bacillota</taxon>
        <taxon>Bacilli</taxon>
        <taxon>Bacillales</taxon>
        <taxon>Paenibacillaceae</taxon>
        <taxon>Paenibacillus</taxon>
    </lineage>
</organism>
<comment type="similarity">
    <text evidence="4">Belongs to the SIMIBI class G3E GTPase family. ZNG1 subfamily.</text>
</comment>
<dbReference type="Gene3D" id="3.30.1220.10">
    <property type="entry name" value="CobW-like, C-terminal domain"/>
    <property type="match status" value="1"/>
</dbReference>
<dbReference type="Pfam" id="PF07683">
    <property type="entry name" value="CobW_C"/>
    <property type="match status" value="1"/>
</dbReference>
<dbReference type="RefSeq" id="WP_062408642.1">
    <property type="nucleotide sequence ID" value="NZ_CP013652.1"/>
</dbReference>
<reference evidence="8" key="1">
    <citation type="submission" date="2015-12" db="EMBL/GenBank/DDBJ databases">
        <title>Complete genome sequences of two moderately thermophilic Paenibacillus species.</title>
        <authorList>
            <person name="Butler R.III."/>
            <person name="Wang J."/>
            <person name="Stark B.C."/>
            <person name="Pombert J.-F."/>
        </authorList>
    </citation>
    <scope>NUCLEOTIDE SEQUENCE [LARGE SCALE GENOMIC DNA]</scope>
    <source>
        <strain evidence="8">32O-Y</strain>
    </source>
</reference>
<dbReference type="CDD" id="cd03112">
    <property type="entry name" value="CobW-like"/>
    <property type="match status" value="1"/>
</dbReference>
<dbReference type="InterPro" id="IPR027417">
    <property type="entry name" value="P-loop_NTPase"/>
</dbReference>
<dbReference type="SUPFAM" id="SSF90002">
    <property type="entry name" value="Hypothetical protein YjiA, C-terminal domain"/>
    <property type="match status" value="1"/>
</dbReference>
<reference evidence="7 8" key="2">
    <citation type="journal article" date="2016" name="Genome Announc.">
        <title>Complete Genome Sequences of Two Interactive Moderate Thermophiles, Paenibacillus napthalenovorans 32O-Y and Paenibacillus sp. 32O-W.</title>
        <authorList>
            <person name="Butler R.R.III."/>
            <person name="Wang J."/>
            <person name="Stark B.C."/>
            <person name="Pombert J.F."/>
        </authorList>
    </citation>
    <scope>NUCLEOTIDE SEQUENCE [LARGE SCALE GENOMIC DNA]</scope>
    <source>
        <strain evidence="7 8">32O-Y</strain>
    </source>
</reference>
<keyword evidence="8" id="KW-1185">Reference proteome</keyword>
<keyword evidence="3" id="KW-0143">Chaperone</keyword>
<dbReference type="InterPro" id="IPR051316">
    <property type="entry name" value="Zinc-reg_GTPase_activator"/>
</dbReference>
<dbReference type="InterPro" id="IPR011629">
    <property type="entry name" value="CobW-like_C"/>
</dbReference>
<evidence type="ECO:0000256" key="4">
    <source>
        <dbReference type="ARBA" id="ARBA00034320"/>
    </source>
</evidence>
<gene>
    <name evidence="7" type="ORF">IJ22_19770</name>
</gene>
<dbReference type="KEGG" id="pnp:IJ22_19770"/>
<dbReference type="AlphaFoldDB" id="A0A0U2MWN8"/>
<feature type="domain" description="CobW C-terminal" evidence="6">
    <location>
        <begin position="245"/>
        <end position="332"/>
    </location>
</feature>
<dbReference type="GO" id="GO:0000166">
    <property type="term" value="F:nucleotide binding"/>
    <property type="evidence" value="ECO:0007669"/>
    <property type="project" value="UniProtKB-KW"/>
</dbReference>
<dbReference type="PANTHER" id="PTHR13748">
    <property type="entry name" value="COBW-RELATED"/>
    <property type="match status" value="1"/>
</dbReference>
<evidence type="ECO:0000256" key="3">
    <source>
        <dbReference type="ARBA" id="ARBA00023186"/>
    </source>
</evidence>